<sequence>MSDLQPTPHTLRIIRLRETESTNRYLHERLADDEVPSDGTIVVSDFQSGGRGQPGNSWESEAGQNLTFSLLYEPCAMPANRSFRISEIAALSVKHTLDRYTAGIAVKWPNDVYWHDRKICGMLIENLLEGSAVGRSIIGIGLNLNQTVFRSDAPNPVSLTQITGQRYDPLEILGLWYGHFCDLRDRLEAGTDGEADVHQAYVHALYRRDGFHPYADADGTFEAAIEAIEPGGHLLLRRSDGRISRYAFKEVRFL</sequence>
<evidence type="ECO:0000313" key="3">
    <source>
        <dbReference type="EMBL" id="ETK05088.1"/>
    </source>
</evidence>
<dbReference type="GO" id="GO:0005737">
    <property type="term" value="C:cytoplasm"/>
    <property type="evidence" value="ECO:0007669"/>
    <property type="project" value="TreeGrafter"/>
</dbReference>
<evidence type="ECO:0000259" key="2">
    <source>
        <dbReference type="PROSITE" id="PS51733"/>
    </source>
</evidence>
<proteinExistence type="predicted"/>
<dbReference type="InterPro" id="IPR004408">
    <property type="entry name" value="Biotin_CoA_COase_ligase"/>
</dbReference>
<dbReference type="PANTHER" id="PTHR12835">
    <property type="entry name" value="BIOTIN PROTEIN LIGASE"/>
    <property type="match status" value="1"/>
</dbReference>
<protein>
    <submittedName>
        <fullName evidence="3">Biotin--acetyl-CoA-carboxylase ligase</fullName>
    </submittedName>
</protein>
<dbReference type="InterPro" id="IPR004143">
    <property type="entry name" value="BPL_LPL_catalytic"/>
</dbReference>
<dbReference type="PANTHER" id="PTHR12835:SF5">
    <property type="entry name" value="BIOTIN--PROTEIN LIGASE"/>
    <property type="match status" value="1"/>
</dbReference>
<dbReference type="Gene3D" id="3.30.930.10">
    <property type="entry name" value="Bira Bifunctional Protein, Domain 2"/>
    <property type="match status" value="1"/>
</dbReference>
<dbReference type="PATRIC" id="fig|1410950.3.peg.669"/>
<name>W2CDI1_9BACT</name>
<dbReference type="PROSITE" id="PS51733">
    <property type="entry name" value="BPL_LPL_CATALYTIC"/>
    <property type="match status" value="1"/>
</dbReference>
<dbReference type="AlphaFoldDB" id="W2CDI1"/>
<keyword evidence="1 3" id="KW-0436">Ligase</keyword>
<dbReference type="GO" id="GO:0004077">
    <property type="term" value="F:biotin--[biotin carboxyl-carrier protein] ligase activity"/>
    <property type="evidence" value="ECO:0007669"/>
    <property type="project" value="InterPro"/>
</dbReference>
<dbReference type="InterPro" id="IPR045864">
    <property type="entry name" value="aa-tRNA-synth_II/BPL/LPL"/>
</dbReference>
<dbReference type="EMBL" id="AYYC01000578">
    <property type="protein sequence ID" value="ETK05088.1"/>
    <property type="molecule type" value="Genomic_DNA"/>
</dbReference>
<dbReference type="Pfam" id="PF03099">
    <property type="entry name" value="BPL_LplA_LipB"/>
    <property type="match status" value="1"/>
</dbReference>
<feature type="domain" description="BPL/LPL catalytic" evidence="2">
    <location>
        <begin position="1"/>
        <end position="188"/>
    </location>
</feature>
<reference evidence="3 4" key="1">
    <citation type="submission" date="2013-11" db="EMBL/GenBank/DDBJ databases">
        <title>Single cell genomics of uncultured Tannerella BU063 (oral taxon 286).</title>
        <authorList>
            <person name="Beall C.J."/>
            <person name="Campbell A.G."/>
            <person name="Griffen A.L."/>
            <person name="Podar M."/>
            <person name="Leys E.J."/>
        </authorList>
    </citation>
    <scope>NUCLEOTIDE SEQUENCE [LARGE SCALE GENOMIC DNA]</scope>
    <source>
        <strain evidence="3">Cell 5</strain>
    </source>
</reference>
<dbReference type="CDD" id="cd16442">
    <property type="entry name" value="BPL"/>
    <property type="match status" value="1"/>
</dbReference>
<accession>W2CDI1</accession>
<dbReference type="Proteomes" id="UP000018872">
    <property type="component" value="Unassembled WGS sequence"/>
</dbReference>
<evidence type="ECO:0000256" key="1">
    <source>
        <dbReference type="ARBA" id="ARBA00022598"/>
    </source>
</evidence>
<dbReference type="SUPFAM" id="SSF55681">
    <property type="entry name" value="Class II aaRS and biotin synthetases"/>
    <property type="match status" value="1"/>
</dbReference>
<comment type="caution">
    <text evidence="3">The sequence shown here is derived from an EMBL/GenBank/DDBJ whole genome shotgun (WGS) entry which is preliminary data.</text>
</comment>
<dbReference type="NCBIfam" id="TIGR00121">
    <property type="entry name" value="birA_ligase"/>
    <property type="match status" value="1"/>
</dbReference>
<organism evidence="3 4">
    <name type="scientific">Tannerella sp. oral taxon BU063 isolate Cell 5</name>
    <dbReference type="NCBI Taxonomy" id="1410950"/>
    <lineage>
        <taxon>Bacteria</taxon>
        <taxon>Pseudomonadati</taxon>
        <taxon>Bacteroidota</taxon>
        <taxon>Bacteroidia</taxon>
        <taxon>Bacteroidales</taxon>
        <taxon>Tannerellaceae</taxon>
        <taxon>Tannerella</taxon>
    </lineage>
</organism>
<gene>
    <name evidence="3" type="ORF">T229_05570</name>
</gene>
<evidence type="ECO:0000313" key="4">
    <source>
        <dbReference type="Proteomes" id="UP000018872"/>
    </source>
</evidence>